<sequence>MTEETIGRPDVEPDRFAELRTLWLRQGGTPSSLAGLVKSDLRRRFAEGQRPAIADYLEALPDLGADSERMLSLIYEEFCLREEAGEAPDPDSFCERYAPWRDSLASQLNYHRMLSQAVGVPPGTPPRYPEPGEHFLRFRLRSVLGQGGAARVFLADDEELGGRLSALKISSDRGEEPSIMGRLQHPHIMPVFNVVRDEETGLRGLCMPYRPGRPLDQVIRRMEKIPPARRSARTLLEAAAPEDLSVKVEWPGFPRRGSYVDACCWLGAALADALGHAHSRGIMHRDVKPANILLSATEGPQLLDFNLAHDPNAPDRAESALRGGTLPYMAPEQLEAFKDPDRWKEVGPSADLYALGLVLRELITGDRPEAPPPDLPLPRAINDLLAARVDGWPPVRSANPQASHALDSVLRRCLAYHPADRYRSASELSDDLRAVLSRRPMLHEHNPSRRERIRFWFCRHRIGLAVSAALALGTVAMVLVNRETVADSNRYVSLGRVAFAKSENSDGAEKHQWIVESKTAFHRALELDRTNVRAYLGMGIIANAEGNHAAAIRYLSRALQLVQAPQNLSPFELAELHFTLAQARVGIALQDHSQVEPMIGLALEGLDIAAREMARADSDGRNADPDPVRSAPDSRIADPDRVRRNASFESLKAEIALWRVRALVHLAAVSPTSFMERVELYENALQLIDPYRDLLRREELGMVKKLENLVGQRAGTARESSDLLDGLERPGSP</sequence>
<keyword evidence="4" id="KW-0067">ATP-binding</keyword>
<dbReference type="EMBL" id="RYZH01000006">
    <property type="protein sequence ID" value="RUL88875.1"/>
    <property type="molecule type" value="Genomic_DNA"/>
</dbReference>
<gene>
    <name evidence="7" type="ORF">TsocGM_04500</name>
</gene>
<dbReference type="RefSeq" id="WP_126724126.1">
    <property type="nucleotide sequence ID" value="NZ_RYZH01000006.1"/>
</dbReference>
<keyword evidence="1" id="KW-0808">Transferase</keyword>
<feature type="domain" description="Protein kinase" evidence="6">
    <location>
        <begin position="138"/>
        <end position="442"/>
    </location>
</feature>
<dbReference type="Pfam" id="PF00069">
    <property type="entry name" value="Pkinase"/>
    <property type="match status" value="1"/>
</dbReference>
<evidence type="ECO:0000256" key="5">
    <source>
        <dbReference type="SAM" id="MobiDB-lite"/>
    </source>
</evidence>
<name>A0A432MP55_9BACT</name>
<evidence type="ECO:0000256" key="4">
    <source>
        <dbReference type="ARBA" id="ARBA00022840"/>
    </source>
</evidence>
<dbReference type="PROSITE" id="PS00108">
    <property type="entry name" value="PROTEIN_KINASE_ST"/>
    <property type="match status" value="1"/>
</dbReference>
<dbReference type="Gene3D" id="1.10.510.10">
    <property type="entry name" value="Transferase(Phosphotransferase) domain 1"/>
    <property type="match status" value="1"/>
</dbReference>
<accession>A0A432MP55</accession>
<evidence type="ECO:0000256" key="2">
    <source>
        <dbReference type="ARBA" id="ARBA00022741"/>
    </source>
</evidence>
<dbReference type="PROSITE" id="PS50011">
    <property type="entry name" value="PROTEIN_KINASE_DOM"/>
    <property type="match status" value="1"/>
</dbReference>
<keyword evidence="3" id="KW-0418">Kinase</keyword>
<dbReference type="GO" id="GO:0005524">
    <property type="term" value="F:ATP binding"/>
    <property type="evidence" value="ECO:0007669"/>
    <property type="project" value="UniProtKB-KW"/>
</dbReference>
<dbReference type="PANTHER" id="PTHR43289:SF34">
    <property type="entry name" value="SERINE_THREONINE-PROTEIN KINASE YBDM-RELATED"/>
    <property type="match status" value="1"/>
</dbReference>
<proteinExistence type="predicted"/>
<reference evidence="7 8" key="2">
    <citation type="submission" date="2019-01" db="EMBL/GenBank/DDBJ databases">
        <title>Tautonia sociabilis, a novel thermotolerant planctomycete of Isosphaeraceae family, isolated from a 4000 m deep subterranean habitat.</title>
        <authorList>
            <person name="Kovaleva O.L."/>
            <person name="Elcheninov A.G."/>
            <person name="Van Heerden E."/>
            <person name="Toshchakov S.V."/>
            <person name="Novikov A."/>
            <person name="Bonch-Osmolovskaya E.A."/>
            <person name="Kublanov I.V."/>
        </authorList>
    </citation>
    <scope>NUCLEOTIDE SEQUENCE [LARGE SCALE GENOMIC DNA]</scope>
    <source>
        <strain evidence="7 8">GM2012</strain>
    </source>
</reference>
<dbReference type="Gene3D" id="3.30.200.20">
    <property type="entry name" value="Phosphorylase Kinase, domain 1"/>
    <property type="match status" value="1"/>
</dbReference>
<dbReference type="OrthoDB" id="6111975at2"/>
<comment type="caution">
    <text evidence="7">The sequence shown here is derived from an EMBL/GenBank/DDBJ whole genome shotgun (WGS) entry which is preliminary data.</text>
</comment>
<dbReference type="GO" id="GO:0004674">
    <property type="term" value="F:protein serine/threonine kinase activity"/>
    <property type="evidence" value="ECO:0007669"/>
    <property type="project" value="TreeGrafter"/>
</dbReference>
<dbReference type="Proteomes" id="UP000280296">
    <property type="component" value="Unassembled WGS sequence"/>
</dbReference>
<feature type="compositionally biased region" description="Basic and acidic residues" evidence="5">
    <location>
        <begin position="615"/>
        <end position="627"/>
    </location>
</feature>
<dbReference type="SMART" id="SM00220">
    <property type="entry name" value="S_TKc"/>
    <property type="match status" value="1"/>
</dbReference>
<dbReference type="InterPro" id="IPR011009">
    <property type="entry name" value="Kinase-like_dom_sf"/>
</dbReference>
<organism evidence="7 8">
    <name type="scientific">Tautonia sociabilis</name>
    <dbReference type="NCBI Taxonomy" id="2080755"/>
    <lineage>
        <taxon>Bacteria</taxon>
        <taxon>Pseudomonadati</taxon>
        <taxon>Planctomycetota</taxon>
        <taxon>Planctomycetia</taxon>
        <taxon>Isosphaerales</taxon>
        <taxon>Isosphaeraceae</taxon>
        <taxon>Tautonia</taxon>
    </lineage>
</organism>
<evidence type="ECO:0000259" key="6">
    <source>
        <dbReference type="PROSITE" id="PS50011"/>
    </source>
</evidence>
<dbReference type="InterPro" id="IPR000719">
    <property type="entry name" value="Prot_kinase_dom"/>
</dbReference>
<evidence type="ECO:0000313" key="8">
    <source>
        <dbReference type="Proteomes" id="UP000280296"/>
    </source>
</evidence>
<protein>
    <recommendedName>
        <fullName evidence="6">Protein kinase domain-containing protein</fullName>
    </recommendedName>
</protein>
<evidence type="ECO:0000256" key="1">
    <source>
        <dbReference type="ARBA" id="ARBA00022679"/>
    </source>
</evidence>
<evidence type="ECO:0000313" key="7">
    <source>
        <dbReference type="EMBL" id="RUL88875.1"/>
    </source>
</evidence>
<dbReference type="AlphaFoldDB" id="A0A432MP55"/>
<dbReference type="InterPro" id="IPR008271">
    <property type="entry name" value="Ser/Thr_kinase_AS"/>
</dbReference>
<dbReference type="CDD" id="cd14014">
    <property type="entry name" value="STKc_PknB_like"/>
    <property type="match status" value="1"/>
</dbReference>
<reference evidence="7 8" key="1">
    <citation type="submission" date="2018-12" db="EMBL/GenBank/DDBJ databases">
        <authorList>
            <person name="Toschakov S.V."/>
        </authorList>
    </citation>
    <scope>NUCLEOTIDE SEQUENCE [LARGE SCALE GENOMIC DNA]</scope>
    <source>
        <strain evidence="7 8">GM2012</strain>
    </source>
</reference>
<dbReference type="InterPro" id="IPR011990">
    <property type="entry name" value="TPR-like_helical_dom_sf"/>
</dbReference>
<feature type="region of interest" description="Disordered" evidence="5">
    <location>
        <begin position="615"/>
        <end position="638"/>
    </location>
</feature>
<dbReference type="Gene3D" id="1.25.40.10">
    <property type="entry name" value="Tetratricopeptide repeat domain"/>
    <property type="match status" value="1"/>
</dbReference>
<keyword evidence="8" id="KW-1185">Reference proteome</keyword>
<keyword evidence="2" id="KW-0547">Nucleotide-binding</keyword>
<dbReference type="PANTHER" id="PTHR43289">
    <property type="entry name" value="MITOGEN-ACTIVATED PROTEIN KINASE KINASE KINASE 20-RELATED"/>
    <property type="match status" value="1"/>
</dbReference>
<dbReference type="SUPFAM" id="SSF48452">
    <property type="entry name" value="TPR-like"/>
    <property type="match status" value="1"/>
</dbReference>
<evidence type="ECO:0000256" key="3">
    <source>
        <dbReference type="ARBA" id="ARBA00022777"/>
    </source>
</evidence>
<dbReference type="SUPFAM" id="SSF56112">
    <property type="entry name" value="Protein kinase-like (PK-like)"/>
    <property type="match status" value="1"/>
</dbReference>